<keyword evidence="3" id="KW-1185">Reference proteome</keyword>
<protein>
    <recommendedName>
        <fullName evidence="4">Secreted protein</fullName>
    </recommendedName>
</protein>
<keyword evidence="1" id="KW-0732">Signal</keyword>
<evidence type="ECO:0008006" key="4">
    <source>
        <dbReference type="Google" id="ProtNLM"/>
    </source>
</evidence>
<reference evidence="2 3" key="1">
    <citation type="journal article" date="2025" name="Microbiol. Resour. Announc.">
        <title>Draft genome sequences for Neonectria magnoliae and Neonectria punicea, canker pathogens of Liriodendron tulipifera and Acer saccharum in West Virginia.</title>
        <authorList>
            <person name="Petronek H.M."/>
            <person name="Kasson M.T."/>
            <person name="Metheny A.M."/>
            <person name="Stauder C.M."/>
            <person name="Lovett B."/>
            <person name="Lynch S.C."/>
            <person name="Garnas J.R."/>
            <person name="Kasson L.R."/>
            <person name="Stajich J.E."/>
        </authorList>
    </citation>
    <scope>NUCLEOTIDE SEQUENCE [LARGE SCALE GENOMIC DNA]</scope>
    <source>
        <strain evidence="2 3">NRRL 64651</strain>
    </source>
</reference>
<feature type="chain" id="PRO_5045440914" description="Secreted protein" evidence="1">
    <location>
        <begin position="22"/>
        <end position="106"/>
    </location>
</feature>
<proteinExistence type="predicted"/>
<evidence type="ECO:0000256" key="1">
    <source>
        <dbReference type="SAM" id="SignalP"/>
    </source>
</evidence>
<gene>
    <name evidence="2" type="ORF">QQZ08_010123</name>
</gene>
<dbReference type="Proteomes" id="UP001498421">
    <property type="component" value="Unassembled WGS sequence"/>
</dbReference>
<feature type="signal peptide" evidence="1">
    <location>
        <begin position="1"/>
        <end position="21"/>
    </location>
</feature>
<sequence>MPRVLVHQGPLLFTVLAISAAEWQQKSIGDGRDTQISEENPFTCMLLSSLEIAEVSKPTWLRHLQGAFALFDNFTTLIDPTVAKFVLQYFRFRYVLMESTRPKHRS</sequence>
<evidence type="ECO:0000313" key="2">
    <source>
        <dbReference type="EMBL" id="KAK7421119.1"/>
    </source>
</evidence>
<name>A0ABR1HJ00_9HYPO</name>
<dbReference type="EMBL" id="JAZAVK010000125">
    <property type="protein sequence ID" value="KAK7421119.1"/>
    <property type="molecule type" value="Genomic_DNA"/>
</dbReference>
<accession>A0ABR1HJ00</accession>
<evidence type="ECO:0000313" key="3">
    <source>
        <dbReference type="Proteomes" id="UP001498421"/>
    </source>
</evidence>
<organism evidence="2 3">
    <name type="scientific">Neonectria magnoliae</name>
    <dbReference type="NCBI Taxonomy" id="2732573"/>
    <lineage>
        <taxon>Eukaryota</taxon>
        <taxon>Fungi</taxon>
        <taxon>Dikarya</taxon>
        <taxon>Ascomycota</taxon>
        <taxon>Pezizomycotina</taxon>
        <taxon>Sordariomycetes</taxon>
        <taxon>Hypocreomycetidae</taxon>
        <taxon>Hypocreales</taxon>
        <taxon>Nectriaceae</taxon>
        <taxon>Neonectria</taxon>
    </lineage>
</organism>
<comment type="caution">
    <text evidence="2">The sequence shown here is derived from an EMBL/GenBank/DDBJ whole genome shotgun (WGS) entry which is preliminary data.</text>
</comment>